<gene>
    <name evidence="1" type="ORF">FE374_14315</name>
</gene>
<evidence type="ECO:0000313" key="2">
    <source>
        <dbReference type="Proteomes" id="UP000314616"/>
    </source>
</evidence>
<dbReference type="KEGG" id="gyu:FE374_14315"/>
<dbReference type="RefSeq" id="WP_139929873.1">
    <property type="nucleotide sequence ID" value="NZ_CP040915.1"/>
</dbReference>
<evidence type="ECO:0000313" key="1">
    <source>
        <dbReference type="EMBL" id="QDC25623.1"/>
    </source>
</evidence>
<sequence length="419" mass="44090">MKPAGLASLAAEPVSAAAVKFEMRSHGAGLRPFAALLARFGKAAARDVQLVDRVLRTASNTVLTESASGEAWAAVRRLAERAETIADGPERLRTAVELERAMLALLSRESGFAEAFSDGVAAAAREARDLKDAAAVKAAGKHLLHTPAPTTASKVLGRMATLVDAGDPLLARLWRRYRAVAGAPAGLERAAAVAAQQADAMAAVLRRKGLSTVERRLKLWGYLSKIRGELGEAYALGNRVWLGEVEKELARAWAIAAQLGPGHTVEYLTQAAHGLRVNGREGADAMIVIVDHANKVVYDTMRGQVKIATFSEGAGQSANDVFRAIGLERGAAPGVASLEFRSSTTGLTEAYTLASRPEVSTRLYLLNAAGSVTPAQDLADLAALGYPVTEIVLDMTVSQFTHLAISVAESAVKLVTVGP</sequence>
<protein>
    <submittedName>
        <fullName evidence="1">Uncharacterized protein</fullName>
    </submittedName>
</protein>
<dbReference type="AlphaFoldDB" id="A0A5B8C4W3"/>
<reference evidence="1 2" key="1">
    <citation type="submission" date="2019-05" db="EMBL/GenBank/DDBJ databases">
        <title>Georgenia *** sp. nov., and Georgenia *** sp. nov., isolated from the intestinal contents of plateau pika (Ochotona curzoniae) in the Qinghai-Tibet plateau of China.</title>
        <authorList>
            <person name="Tian Z."/>
        </authorList>
    </citation>
    <scope>NUCLEOTIDE SEQUENCE [LARGE SCALE GENOMIC DNA]</scope>
    <source>
        <strain evidence="1 2">Z443</strain>
    </source>
</reference>
<dbReference type="Proteomes" id="UP000314616">
    <property type="component" value="Chromosome"/>
</dbReference>
<accession>A0A5B8C4W3</accession>
<organism evidence="1 2">
    <name type="scientific">Georgenia yuyongxinii</name>
    <dbReference type="NCBI Taxonomy" id="2589797"/>
    <lineage>
        <taxon>Bacteria</taxon>
        <taxon>Bacillati</taxon>
        <taxon>Actinomycetota</taxon>
        <taxon>Actinomycetes</taxon>
        <taxon>Micrococcales</taxon>
        <taxon>Bogoriellaceae</taxon>
        <taxon>Georgenia</taxon>
    </lineage>
</organism>
<name>A0A5B8C4W3_9MICO</name>
<dbReference type="EMBL" id="CP040915">
    <property type="protein sequence ID" value="QDC25623.1"/>
    <property type="molecule type" value="Genomic_DNA"/>
</dbReference>
<proteinExistence type="predicted"/>